<protein>
    <recommendedName>
        <fullName evidence="3">Cupin</fullName>
    </recommendedName>
</protein>
<dbReference type="Proteomes" id="UP000008812">
    <property type="component" value="Chromosome"/>
</dbReference>
<dbReference type="STRING" id="243272.MARTH_orf082"/>
<dbReference type="InterPro" id="IPR014710">
    <property type="entry name" value="RmlC-like_jellyroll"/>
</dbReference>
<evidence type="ECO:0008006" key="3">
    <source>
        <dbReference type="Google" id="ProtNLM"/>
    </source>
</evidence>
<dbReference type="KEGG" id="mat:MARTH_orf082"/>
<dbReference type="Gene3D" id="2.60.120.10">
    <property type="entry name" value="Jelly Rolls"/>
    <property type="match status" value="1"/>
</dbReference>
<accession>B3PLY3</accession>
<dbReference type="AlphaFoldDB" id="B3PLY3"/>
<reference evidence="1 2" key="1">
    <citation type="journal article" date="2008" name="Infect. Immun.">
        <title>Genome of Mycoplasma arthritidis.</title>
        <authorList>
            <person name="Dybvig K."/>
            <person name="Zuhua C."/>
            <person name="Lao P."/>
            <person name="Jordan D.S."/>
            <person name="French C.T."/>
            <person name="Tu A.H."/>
            <person name="Loraine A.E."/>
        </authorList>
    </citation>
    <scope>NUCLEOTIDE SEQUENCE [LARGE SCALE GENOMIC DNA]</scope>
    <source>
        <strain evidence="1 2">158L3-1</strain>
    </source>
</reference>
<evidence type="ECO:0000313" key="1">
    <source>
        <dbReference type="EMBL" id="ACF07035.1"/>
    </source>
</evidence>
<dbReference type="PANTHER" id="PTHR43698:SF1">
    <property type="entry name" value="BLL4564 PROTEIN"/>
    <property type="match status" value="1"/>
</dbReference>
<dbReference type="InterPro" id="IPR011051">
    <property type="entry name" value="RmlC_Cupin_sf"/>
</dbReference>
<gene>
    <name evidence="1" type="ordered locus">MARTH_orf082</name>
</gene>
<dbReference type="PANTHER" id="PTHR43698">
    <property type="entry name" value="RIBD C-TERMINAL DOMAIN CONTAINING PROTEIN"/>
    <property type="match status" value="1"/>
</dbReference>
<proteinExistence type="predicted"/>
<name>B3PLY3_META1</name>
<dbReference type="EMBL" id="CP001047">
    <property type="protein sequence ID" value="ACF07035.1"/>
    <property type="molecule type" value="Genomic_DNA"/>
</dbReference>
<evidence type="ECO:0000313" key="2">
    <source>
        <dbReference type="Proteomes" id="UP000008812"/>
    </source>
</evidence>
<sequence>MKYQNKRDFDAANMFGLRLPNNDFAQYFNGSSFLKPPIDSQSTNLSMFNVTFATGCRNNWHIHHAKKGGGQILICTADEWWHQVEGKEVQELK</sequence>
<dbReference type="eggNOG" id="COG1917">
    <property type="taxonomic scope" value="Bacteria"/>
</dbReference>
<keyword evidence="2" id="KW-1185">Reference proteome</keyword>
<organism evidence="1 2">
    <name type="scientific">Metamycoplasma arthritidis (strain 158L3-1)</name>
    <name type="common">Mycoplasma arthritidis</name>
    <dbReference type="NCBI Taxonomy" id="243272"/>
    <lineage>
        <taxon>Bacteria</taxon>
        <taxon>Bacillati</taxon>
        <taxon>Mycoplasmatota</taxon>
        <taxon>Mycoplasmoidales</taxon>
        <taxon>Metamycoplasmataceae</taxon>
        <taxon>Metamycoplasma</taxon>
    </lineage>
</organism>
<dbReference type="SUPFAM" id="SSF51182">
    <property type="entry name" value="RmlC-like cupins"/>
    <property type="match status" value="1"/>
</dbReference>
<dbReference type="HOGENOM" id="CLU_186053_0_0_14"/>